<evidence type="ECO:0000313" key="6">
    <source>
        <dbReference type="WBParaSite" id="MhA1_Contig749.frz3.gene8"/>
    </source>
</evidence>
<evidence type="ECO:0000256" key="4">
    <source>
        <dbReference type="ARBA" id="ARBA00022729"/>
    </source>
</evidence>
<dbReference type="Pfam" id="PF01060">
    <property type="entry name" value="TTR-52"/>
    <property type="match status" value="1"/>
</dbReference>
<protein>
    <submittedName>
        <fullName evidence="6">Uncharacterized protein</fullName>
    </submittedName>
</protein>
<comment type="similarity">
    <text evidence="2">Belongs to the nematode transthyretin-like family.</text>
</comment>
<accession>A0A1I8BY84</accession>
<evidence type="ECO:0000256" key="3">
    <source>
        <dbReference type="ARBA" id="ARBA00022525"/>
    </source>
</evidence>
<dbReference type="InterPro" id="IPR038479">
    <property type="entry name" value="Transthyretin-like_sf"/>
</dbReference>
<keyword evidence="5" id="KW-1185">Reference proteome</keyword>
<sequence>MEIEGVVRCLFQMNEQSVVARLQGARIEFWEDDDLSDDHLSTTFTDLNGEFSIKGVPEDPPLKDPNPYILVYHQCYTKESEENIKEGYEYRTWIHFKPIEGKINLEIKVGIAVSAQMTVDGEDKDPIISIAYTLPPDRQDTNAYPRTFKSCPVNNLLCDEAKMQIDKISDCNGLVVCYQSGQVGVVNNGKITSRYVFDVLTEKDRICDDCIKNGFCKGNIIYENGTEFKEWNGMKIIQDSKNNKVEVHIDIRGQKNGMTFENTKPIDIIKAITGLDSNLKNKIEPLKVEVQKFMKHIREGGVFADFIGGGVLNLDIMLCNSNGRNVFFGTYKRTELSKCRAKVS</sequence>
<evidence type="ECO:0000256" key="1">
    <source>
        <dbReference type="ARBA" id="ARBA00004613"/>
    </source>
</evidence>
<dbReference type="Proteomes" id="UP000095281">
    <property type="component" value="Unplaced"/>
</dbReference>
<dbReference type="GO" id="GO:0009986">
    <property type="term" value="C:cell surface"/>
    <property type="evidence" value="ECO:0007669"/>
    <property type="project" value="InterPro"/>
</dbReference>
<dbReference type="WBParaSite" id="MhA1_Contig749.frz3.gene8">
    <property type="protein sequence ID" value="MhA1_Contig749.frz3.gene8"/>
    <property type="gene ID" value="MhA1_Contig749.frz3.gene8"/>
</dbReference>
<dbReference type="GO" id="GO:0005576">
    <property type="term" value="C:extracellular region"/>
    <property type="evidence" value="ECO:0007669"/>
    <property type="project" value="UniProtKB-SubCell"/>
</dbReference>
<keyword evidence="3" id="KW-0964">Secreted</keyword>
<evidence type="ECO:0000256" key="2">
    <source>
        <dbReference type="ARBA" id="ARBA00010112"/>
    </source>
</evidence>
<dbReference type="AlphaFoldDB" id="A0A1I8BY84"/>
<organism evidence="5 6">
    <name type="scientific">Meloidogyne hapla</name>
    <name type="common">Root-knot nematode worm</name>
    <dbReference type="NCBI Taxonomy" id="6305"/>
    <lineage>
        <taxon>Eukaryota</taxon>
        <taxon>Metazoa</taxon>
        <taxon>Ecdysozoa</taxon>
        <taxon>Nematoda</taxon>
        <taxon>Chromadorea</taxon>
        <taxon>Rhabditida</taxon>
        <taxon>Tylenchina</taxon>
        <taxon>Tylenchomorpha</taxon>
        <taxon>Tylenchoidea</taxon>
        <taxon>Meloidogynidae</taxon>
        <taxon>Meloidogyninae</taxon>
        <taxon>Meloidogyne</taxon>
    </lineage>
</organism>
<proteinExistence type="inferred from homology"/>
<evidence type="ECO:0000313" key="5">
    <source>
        <dbReference type="Proteomes" id="UP000095281"/>
    </source>
</evidence>
<comment type="subcellular location">
    <subcellularLocation>
        <location evidence="1">Secreted</location>
    </subcellularLocation>
</comment>
<dbReference type="Gene3D" id="2.60.40.3330">
    <property type="match status" value="1"/>
</dbReference>
<reference evidence="6" key="1">
    <citation type="submission" date="2016-11" db="UniProtKB">
        <authorList>
            <consortium name="WormBaseParasite"/>
        </authorList>
    </citation>
    <scope>IDENTIFICATION</scope>
</reference>
<dbReference type="InterPro" id="IPR001534">
    <property type="entry name" value="Transthyretin-like"/>
</dbReference>
<keyword evidence="4" id="KW-0732">Signal</keyword>
<name>A0A1I8BY84_MELHA</name>